<dbReference type="RefSeq" id="WP_284378454.1">
    <property type="nucleotide sequence ID" value="NZ_BSNM01000003.1"/>
</dbReference>
<accession>A0AA37W4W7</accession>
<dbReference type="EMBL" id="BSNM01000003">
    <property type="protein sequence ID" value="GLQ30055.1"/>
    <property type="molecule type" value="Genomic_DNA"/>
</dbReference>
<proteinExistence type="predicted"/>
<keyword evidence="2" id="KW-1185">Reference proteome</keyword>
<dbReference type="Proteomes" id="UP001161389">
    <property type="component" value="Unassembled WGS sequence"/>
</dbReference>
<reference evidence="1" key="1">
    <citation type="journal article" date="2014" name="Int. J. Syst. Evol. Microbiol.">
        <title>Complete genome sequence of Corynebacterium casei LMG S-19264T (=DSM 44701T), isolated from a smear-ripened cheese.</title>
        <authorList>
            <consortium name="US DOE Joint Genome Institute (JGI-PGF)"/>
            <person name="Walter F."/>
            <person name="Albersmeier A."/>
            <person name="Kalinowski J."/>
            <person name="Ruckert C."/>
        </authorList>
    </citation>
    <scope>NUCLEOTIDE SEQUENCE</scope>
    <source>
        <strain evidence="1">NBRC 110071</strain>
    </source>
</reference>
<protein>
    <submittedName>
        <fullName evidence="1">Uncharacterized protein</fullName>
    </submittedName>
</protein>
<evidence type="ECO:0000313" key="2">
    <source>
        <dbReference type="Proteomes" id="UP001161389"/>
    </source>
</evidence>
<name>A0AA37W4W7_9GAMM</name>
<organism evidence="1 2">
    <name type="scientific">Litoribrevibacter albus</name>
    <dbReference type="NCBI Taxonomy" id="1473156"/>
    <lineage>
        <taxon>Bacteria</taxon>
        <taxon>Pseudomonadati</taxon>
        <taxon>Pseudomonadota</taxon>
        <taxon>Gammaproteobacteria</taxon>
        <taxon>Oceanospirillales</taxon>
        <taxon>Oceanospirillaceae</taxon>
        <taxon>Litoribrevibacter</taxon>
    </lineage>
</organism>
<dbReference type="AlphaFoldDB" id="A0AA37W4W7"/>
<reference evidence="1" key="2">
    <citation type="submission" date="2023-01" db="EMBL/GenBank/DDBJ databases">
        <title>Draft genome sequence of Litoribrevibacter albus strain NBRC 110071.</title>
        <authorList>
            <person name="Sun Q."/>
            <person name="Mori K."/>
        </authorList>
    </citation>
    <scope>NUCLEOTIDE SEQUENCE</scope>
    <source>
        <strain evidence="1">NBRC 110071</strain>
    </source>
</reference>
<evidence type="ECO:0000313" key="1">
    <source>
        <dbReference type="EMBL" id="GLQ30055.1"/>
    </source>
</evidence>
<sequence>MFGISRLLTSILLLKFVLYGLLLVGSFFVRAEEVIELEGIFVRGNQEQPKVLFIMPWQTDAELSGLKQEIKPDLHARDEYLDYFDFKRKVDTFYKDTETSSQK</sequence>
<comment type="caution">
    <text evidence="1">The sequence shown here is derived from an EMBL/GenBank/DDBJ whole genome shotgun (WGS) entry which is preliminary data.</text>
</comment>
<gene>
    <name evidence="1" type="ORF">GCM10007876_05330</name>
</gene>